<dbReference type="AlphaFoldDB" id="A0AAD8MTE8"/>
<dbReference type="GO" id="GO:0005524">
    <property type="term" value="F:ATP binding"/>
    <property type="evidence" value="ECO:0007669"/>
    <property type="project" value="UniProtKB-KW"/>
</dbReference>
<reference evidence="2" key="2">
    <citation type="submission" date="2023-05" db="EMBL/GenBank/DDBJ databases">
        <authorList>
            <person name="Schelkunov M.I."/>
        </authorList>
    </citation>
    <scope>NUCLEOTIDE SEQUENCE</scope>
    <source>
        <strain evidence="2">Hsosn_3</strain>
        <tissue evidence="2">Leaf</tissue>
    </source>
</reference>
<evidence type="ECO:0000313" key="3">
    <source>
        <dbReference type="Proteomes" id="UP001237642"/>
    </source>
</evidence>
<feature type="transmembrane region" description="Helical" evidence="1">
    <location>
        <begin position="159"/>
        <end position="188"/>
    </location>
</feature>
<keyword evidence="3" id="KW-1185">Reference proteome</keyword>
<dbReference type="PANTHER" id="PTHR33133">
    <property type="entry name" value="OS08G0107100 PROTEIN-RELATED"/>
    <property type="match status" value="1"/>
</dbReference>
<name>A0AAD8MTE8_9APIA</name>
<dbReference type="PANTHER" id="PTHR33133:SF51">
    <property type="entry name" value="THH1_TOM1_TOM3 DOMAIN-CONTAINING PROTEIN"/>
    <property type="match status" value="1"/>
</dbReference>
<protein>
    <submittedName>
        <fullName evidence="2">ATP-binding cassette sub-family A member like</fullName>
    </submittedName>
</protein>
<comment type="caution">
    <text evidence="2">The sequence shown here is derived from an EMBL/GenBank/DDBJ whole genome shotgun (WGS) entry which is preliminary data.</text>
</comment>
<feature type="transmembrane region" description="Helical" evidence="1">
    <location>
        <begin position="245"/>
        <end position="273"/>
    </location>
</feature>
<feature type="transmembrane region" description="Helical" evidence="1">
    <location>
        <begin position="77"/>
        <end position="102"/>
    </location>
</feature>
<keyword evidence="1" id="KW-0472">Membrane</keyword>
<evidence type="ECO:0000313" key="2">
    <source>
        <dbReference type="EMBL" id="KAK1384379.1"/>
    </source>
</evidence>
<evidence type="ECO:0000256" key="1">
    <source>
        <dbReference type="SAM" id="Phobius"/>
    </source>
</evidence>
<dbReference type="Proteomes" id="UP001237642">
    <property type="component" value="Unassembled WGS sequence"/>
</dbReference>
<keyword evidence="2" id="KW-0547">Nucleotide-binding</keyword>
<accession>A0AAD8MTE8</accession>
<organism evidence="2 3">
    <name type="scientific">Heracleum sosnowskyi</name>
    <dbReference type="NCBI Taxonomy" id="360622"/>
    <lineage>
        <taxon>Eukaryota</taxon>
        <taxon>Viridiplantae</taxon>
        <taxon>Streptophyta</taxon>
        <taxon>Embryophyta</taxon>
        <taxon>Tracheophyta</taxon>
        <taxon>Spermatophyta</taxon>
        <taxon>Magnoliopsida</taxon>
        <taxon>eudicotyledons</taxon>
        <taxon>Gunneridae</taxon>
        <taxon>Pentapetalae</taxon>
        <taxon>asterids</taxon>
        <taxon>campanulids</taxon>
        <taxon>Apiales</taxon>
        <taxon>Apiaceae</taxon>
        <taxon>Apioideae</taxon>
        <taxon>apioid superclade</taxon>
        <taxon>Tordylieae</taxon>
        <taxon>Tordyliinae</taxon>
        <taxon>Heracleum</taxon>
    </lineage>
</organism>
<sequence length="307" mass="35261">MKSLGVFGIYREGHKVMAPYRKIFNQITLAFLLPLAFIYLAEMEISDILFPPQRYNIYGGRNTNTLKHWTVYALFKLAYYTSFLIFSLLSTSSVVYSIACIYANRSISLNKVIGVVPQVWKRLMVTFIVTYAFTFVYIVLVIVTMYICLSIHSGTNTALLIYVLLIIYIIGIVYLTIVWQLASIVTVLEDSSGIKAMKKSSNLIKGKFWVALAIFIELNIPVGVIQFAFYTFVIYAHFWEMWKRLLVGIACLVLLVPIFLYQLVLQTIIYFVCKSYHNETIDKPAMSNHLGGYERLYGPNEVQMEQV</sequence>
<keyword evidence="2" id="KW-0067">ATP-binding</keyword>
<feature type="transmembrane region" description="Helical" evidence="1">
    <location>
        <begin position="123"/>
        <end position="147"/>
    </location>
</feature>
<dbReference type="EMBL" id="JAUIZM010000005">
    <property type="protein sequence ID" value="KAK1384379.1"/>
    <property type="molecule type" value="Genomic_DNA"/>
</dbReference>
<keyword evidence="1" id="KW-0812">Transmembrane</keyword>
<gene>
    <name evidence="2" type="ORF">POM88_022114</name>
</gene>
<proteinExistence type="predicted"/>
<keyword evidence="1" id="KW-1133">Transmembrane helix</keyword>
<feature type="transmembrane region" description="Helical" evidence="1">
    <location>
        <begin position="208"/>
        <end position="233"/>
    </location>
</feature>
<feature type="transmembrane region" description="Helical" evidence="1">
    <location>
        <begin position="23"/>
        <end position="41"/>
    </location>
</feature>
<reference evidence="2" key="1">
    <citation type="submission" date="2023-02" db="EMBL/GenBank/DDBJ databases">
        <title>Genome of toxic invasive species Heracleum sosnowskyi carries increased number of genes despite the absence of recent whole-genome duplications.</title>
        <authorList>
            <person name="Schelkunov M."/>
            <person name="Shtratnikova V."/>
            <person name="Makarenko M."/>
            <person name="Klepikova A."/>
            <person name="Omelchenko D."/>
            <person name="Novikova G."/>
            <person name="Obukhova E."/>
            <person name="Bogdanov V."/>
            <person name="Penin A."/>
            <person name="Logacheva M."/>
        </authorList>
    </citation>
    <scope>NUCLEOTIDE SEQUENCE</scope>
    <source>
        <strain evidence="2">Hsosn_3</strain>
        <tissue evidence="2">Leaf</tissue>
    </source>
</reference>